<gene>
    <name evidence="3" type="primary">MRE11</name>
    <name evidence="3" type="ORF">SPIL2461_LOCUS10124</name>
</gene>
<evidence type="ECO:0000313" key="3">
    <source>
        <dbReference type="EMBL" id="CAE7410717.1"/>
    </source>
</evidence>
<dbReference type="GO" id="GO:0000723">
    <property type="term" value="P:telomere maintenance"/>
    <property type="evidence" value="ECO:0007669"/>
    <property type="project" value="TreeGrafter"/>
</dbReference>
<dbReference type="PANTHER" id="PTHR10139">
    <property type="entry name" value="DOUBLE-STRAND BREAK REPAIR PROTEIN MRE11"/>
    <property type="match status" value="1"/>
</dbReference>
<evidence type="ECO:0000259" key="2">
    <source>
        <dbReference type="SMART" id="SM01347"/>
    </source>
</evidence>
<feature type="domain" description="Mre11 DNA-binding" evidence="2">
    <location>
        <begin position="560"/>
        <end position="712"/>
    </location>
</feature>
<name>A0A812QYZ6_SYMPI</name>
<dbReference type="GO" id="GO:0000724">
    <property type="term" value="P:double-strand break repair via homologous recombination"/>
    <property type="evidence" value="ECO:0007669"/>
    <property type="project" value="TreeGrafter"/>
</dbReference>
<dbReference type="Gene3D" id="3.30.110.110">
    <property type="entry name" value="Mre11, capping domain"/>
    <property type="match status" value="1"/>
</dbReference>
<dbReference type="Proteomes" id="UP000649617">
    <property type="component" value="Unassembled WGS sequence"/>
</dbReference>
<evidence type="ECO:0000313" key="4">
    <source>
        <dbReference type="Proteomes" id="UP000649617"/>
    </source>
</evidence>
<dbReference type="InterPro" id="IPR038487">
    <property type="entry name" value="Mre11_capping_dom"/>
</dbReference>
<dbReference type="GO" id="GO:0007095">
    <property type="term" value="P:mitotic G2 DNA damage checkpoint signaling"/>
    <property type="evidence" value="ECO:0007669"/>
    <property type="project" value="TreeGrafter"/>
</dbReference>
<dbReference type="SMART" id="SM01347">
    <property type="entry name" value="Mre11_DNA_bind"/>
    <property type="match status" value="1"/>
</dbReference>
<dbReference type="GO" id="GO:0030145">
    <property type="term" value="F:manganese ion binding"/>
    <property type="evidence" value="ECO:0007669"/>
    <property type="project" value="InterPro"/>
</dbReference>
<evidence type="ECO:0000256" key="1">
    <source>
        <dbReference type="SAM" id="MobiDB-lite"/>
    </source>
</evidence>
<keyword evidence="4" id="KW-1185">Reference proteome</keyword>
<dbReference type="GO" id="GO:0006303">
    <property type="term" value="P:double-strand break repair via nonhomologous end joining"/>
    <property type="evidence" value="ECO:0007669"/>
    <property type="project" value="TreeGrafter"/>
</dbReference>
<proteinExistence type="predicted"/>
<accession>A0A812QYZ6</accession>
<feature type="non-terminal residue" evidence="3">
    <location>
        <position position="1"/>
    </location>
</feature>
<comment type="caution">
    <text evidence="3">The sequence shown here is derived from an EMBL/GenBank/DDBJ whole genome shotgun (WGS) entry which is preliminary data.</text>
</comment>
<dbReference type="GO" id="GO:0097552">
    <property type="term" value="P:mitochondrial double-strand break repair via homologous recombination"/>
    <property type="evidence" value="ECO:0007669"/>
    <property type="project" value="TreeGrafter"/>
</dbReference>
<reference evidence="3" key="1">
    <citation type="submission" date="2021-02" db="EMBL/GenBank/DDBJ databases">
        <authorList>
            <person name="Dougan E. K."/>
            <person name="Rhodes N."/>
            <person name="Thang M."/>
            <person name="Chan C."/>
        </authorList>
    </citation>
    <scope>NUCLEOTIDE SEQUENCE</scope>
</reference>
<sequence length="844" mass="93956">RVPTSFEPALPNLQQRLDGRDWPSLDGCKASRKDASSRPGRPCLPRPANYPYRTKTDSSIILGERAAAAAIGVVDEALCDGWHLFGDMTWCRRALTGGFGNQQPDGKVIGLSYGIEERDLWSELVSNVYKVSPRLYDCFQNPKGSPPLQGTAPNGTGSCQGVGGHCYEMPYQAYRICLGPEKKQHSGRNYEPLELHLKDRYPLSVHLKIDVEGSEWEILEWLLANPSEMDKIRTLDMEVHLGWNVESSRGLPRGRLSPQDRIAKDIESLERLGKYLLCTGSSMEVLAEEWMTWPHGNAETVQNRWLTLLAAATGVVQEEICGGWYMFGDMTWCLKAVQTRWGTEQGDGGVIGLSYGIEQRDLWSEKMSNLYKVPTRLYDCFQRPDDSPTLGGKAPNATGKCDEDGLHCYETPYQVYEVCSGPETATIQGRKYESLQSHLQDRKRLSVHLKIDTEGSEWEVLAWLLSSPEDMNKIRTLDMEVHLGWVADSARSSARASMSSFDRLDYDIRLLEDIGKVFRCTGSSMEVLAEGWGNDGNGAKCGGSCDEPAAYAAGGFPVIQFAVSFLAIWNALSGEVDSMIAQGEEEVQRRKKELEARGKFGPKKLEVPQLPLVRLRVEHSGFDTISGSTFGNQFVGRVANPDEVLLFHRRAGGGVAGSRKVQGLGDVLEIEENAVPGDDGVKIQDIIYKYIEGEQNLQVLPEPDLNDAVQSFVHRSEPCAIERFVKEAVESTNQAILRESRAVGEEEIRVQIQDVRSNVVSAAAVPYSSFYFSVPFPCKTLKDPFRALVSLHFPCSSPFDSALFGKYTCISPSPILLYPLYITTQYYNLRWASLSIGKRTYITV</sequence>
<dbReference type="GO" id="GO:0035861">
    <property type="term" value="C:site of double-strand break"/>
    <property type="evidence" value="ECO:0007669"/>
    <property type="project" value="TreeGrafter"/>
</dbReference>
<organism evidence="3 4">
    <name type="scientific">Symbiodinium pilosum</name>
    <name type="common">Dinoflagellate</name>
    <dbReference type="NCBI Taxonomy" id="2952"/>
    <lineage>
        <taxon>Eukaryota</taxon>
        <taxon>Sar</taxon>
        <taxon>Alveolata</taxon>
        <taxon>Dinophyceae</taxon>
        <taxon>Suessiales</taxon>
        <taxon>Symbiodiniaceae</taxon>
        <taxon>Symbiodinium</taxon>
    </lineage>
</organism>
<feature type="region of interest" description="Disordered" evidence="1">
    <location>
        <begin position="1"/>
        <end position="50"/>
    </location>
</feature>
<dbReference type="Pfam" id="PF04152">
    <property type="entry name" value="Mre11_DNA_bind"/>
    <property type="match status" value="1"/>
</dbReference>
<feature type="compositionally biased region" description="Basic and acidic residues" evidence="1">
    <location>
        <begin position="17"/>
        <end position="36"/>
    </location>
</feature>
<dbReference type="GO" id="GO:0042138">
    <property type="term" value="P:meiotic DNA double-strand break formation"/>
    <property type="evidence" value="ECO:0007669"/>
    <property type="project" value="TreeGrafter"/>
</dbReference>
<dbReference type="GO" id="GO:0031573">
    <property type="term" value="P:mitotic intra-S DNA damage checkpoint signaling"/>
    <property type="evidence" value="ECO:0007669"/>
    <property type="project" value="TreeGrafter"/>
</dbReference>
<dbReference type="OrthoDB" id="444903at2759"/>
<dbReference type="GO" id="GO:0030870">
    <property type="term" value="C:Mre11 complex"/>
    <property type="evidence" value="ECO:0007669"/>
    <property type="project" value="TreeGrafter"/>
</dbReference>
<dbReference type="GO" id="GO:0000014">
    <property type="term" value="F:single-stranded DNA endodeoxyribonuclease activity"/>
    <property type="evidence" value="ECO:0007669"/>
    <property type="project" value="TreeGrafter"/>
</dbReference>
<dbReference type="EMBL" id="CAJNIZ010018491">
    <property type="protein sequence ID" value="CAE7410717.1"/>
    <property type="molecule type" value="Genomic_DNA"/>
</dbReference>
<dbReference type="InterPro" id="IPR007281">
    <property type="entry name" value="Mre11_DNA-bd"/>
</dbReference>
<dbReference type="AlphaFoldDB" id="A0A812QYZ6"/>
<protein>
    <submittedName>
        <fullName evidence="3">MRE11 protein</fullName>
    </submittedName>
</protein>
<dbReference type="PANTHER" id="PTHR10139:SF1">
    <property type="entry name" value="DOUBLE-STRAND BREAK REPAIR PROTEIN MRE11"/>
    <property type="match status" value="1"/>
</dbReference>